<dbReference type="Pfam" id="PF11528">
    <property type="entry name" value="DUF3224"/>
    <property type="match status" value="1"/>
</dbReference>
<dbReference type="Gene3D" id="2.40.350.10">
    <property type="entry name" value="SO1590-like"/>
    <property type="match status" value="1"/>
</dbReference>
<dbReference type="EMBL" id="BNCI01000001">
    <property type="protein sequence ID" value="GHF15168.1"/>
    <property type="molecule type" value="Genomic_DNA"/>
</dbReference>
<accession>A0A919E5J0</accession>
<evidence type="ECO:0000313" key="1">
    <source>
        <dbReference type="EMBL" id="GHF15168.1"/>
    </source>
</evidence>
<keyword evidence="2" id="KW-1185">Reference proteome</keyword>
<evidence type="ECO:0008006" key="3">
    <source>
        <dbReference type="Google" id="ProtNLM"/>
    </source>
</evidence>
<dbReference type="Proteomes" id="UP000630923">
    <property type="component" value="Unassembled WGS sequence"/>
</dbReference>
<organism evidence="1 2">
    <name type="scientific">Kordiimonas sediminis</name>
    <dbReference type="NCBI Taxonomy" id="1735581"/>
    <lineage>
        <taxon>Bacteria</taxon>
        <taxon>Pseudomonadati</taxon>
        <taxon>Pseudomonadota</taxon>
        <taxon>Alphaproteobacteria</taxon>
        <taxon>Kordiimonadales</taxon>
        <taxon>Kordiimonadaceae</taxon>
        <taxon>Kordiimonas</taxon>
    </lineage>
</organism>
<sequence>MKTATGSFEITMTPQKGDAYDAGRFSFDKSFVGEFSGTGRGQMLSHRTTTEGSAGYVAIETLTGTLKGKEGSFTLQHYGMMHNGAQEQTISIIPNSGSGDLVGIEGTLAIKIENGRHYYTLTYQLPDAP</sequence>
<dbReference type="AlphaFoldDB" id="A0A919E5J0"/>
<proteinExistence type="predicted"/>
<dbReference type="InterPro" id="IPR023159">
    <property type="entry name" value="SO1590-like_sf"/>
</dbReference>
<gene>
    <name evidence="1" type="ORF">GCM10017044_06640</name>
</gene>
<protein>
    <recommendedName>
        <fullName evidence="3">DUF3224 domain-containing protein</fullName>
    </recommendedName>
</protein>
<dbReference type="SUPFAM" id="SSF159238">
    <property type="entry name" value="SO1590-like"/>
    <property type="match status" value="1"/>
</dbReference>
<evidence type="ECO:0000313" key="2">
    <source>
        <dbReference type="Proteomes" id="UP000630923"/>
    </source>
</evidence>
<reference evidence="1" key="1">
    <citation type="journal article" date="2014" name="Int. J. Syst. Evol. Microbiol.">
        <title>Complete genome sequence of Corynebacterium casei LMG S-19264T (=DSM 44701T), isolated from a smear-ripened cheese.</title>
        <authorList>
            <consortium name="US DOE Joint Genome Institute (JGI-PGF)"/>
            <person name="Walter F."/>
            <person name="Albersmeier A."/>
            <person name="Kalinowski J."/>
            <person name="Ruckert C."/>
        </authorList>
    </citation>
    <scope>NUCLEOTIDE SEQUENCE</scope>
    <source>
        <strain evidence="1">KCTC 42590</strain>
    </source>
</reference>
<dbReference type="RefSeq" id="WP_191250124.1">
    <property type="nucleotide sequence ID" value="NZ_BNCI01000001.1"/>
</dbReference>
<reference evidence="1" key="2">
    <citation type="submission" date="2020-09" db="EMBL/GenBank/DDBJ databases">
        <authorList>
            <person name="Sun Q."/>
            <person name="Kim S."/>
        </authorList>
    </citation>
    <scope>NUCLEOTIDE SEQUENCE</scope>
    <source>
        <strain evidence="1">KCTC 42590</strain>
    </source>
</reference>
<dbReference type="InterPro" id="IPR021607">
    <property type="entry name" value="DUF3224"/>
</dbReference>
<name>A0A919E5J0_9PROT</name>
<comment type="caution">
    <text evidence="1">The sequence shown here is derived from an EMBL/GenBank/DDBJ whole genome shotgun (WGS) entry which is preliminary data.</text>
</comment>